<dbReference type="InterPro" id="IPR036893">
    <property type="entry name" value="SBP_sf"/>
</dbReference>
<dbReference type="GO" id="GO:0008270">
    <property type="term" value="F:zinc ion binding"/>
    <property type="evidence" value="ECO:0007669"/>
    <property type="project" value="UniProtKB-KW"/>
</dbReference>
<sequence length="798" mass="84873">MRERSLKLQACVRESADGKREREALRRSWLLVILWVVTPRGSACGSVLLCAGLGPFSTHAQTGAHHLLSFTPPSIEFSSQLNKTNINSTHPHSSPFSSSWASLWTEPQYLQNPNALLKHGMQSPDHSGRAWDAATDSILQQKHAHSATDMLTDFSHAGAGASMEALRGEIASLQLKHGGTVLAPELGHLAAPTGKPHLSGNAHCANDFRKDNTHLSGLLVAVDKGNTSPVSVASGPQPHVSFAPAPKIDASVGQHQSFVSFSWHDRDDSERASFKGKDSTSIVKTEVMGESSIGSFKGGQTSCEEKGVVVKKEQNGGVTIASLENGSIGLKLGKRTYYGDVGGEDVARRVNTSSTCNGSDKNGSSKNSSSLSCATTTTTAANMTANTTNTTTTTTIKNNSGGCISNKKQKGSSASTVVPMCQAEGCTTDLTGAKDYHRRHKVCEWHSKASKAKVNNLEQRFCQQCSRFHVLSAFDEGKRSCRRRLAGHNERRRKPPPEPMPFLSPGGFAYFADGRLNAALHDHPYFLQHRRGSLVPSNSIDNTVLACQLGLAGFPQQETMGNYHALELHHFMQGLPPGGGSGVGILDGGGALMLANGNALALSNTSSLPAPPPSSSPVGLLPHVSSEMAISGRALSLLSSSLGSPETMSISLGMTSPSIDQFLSDTHGLASSTRQQVAPNSTSCFSSGIGMSSALHGLPQSHNHALNSLTSSSSGCSTEIEQGEPAMSNFEGRSLFLMHSESSFQNLQDGGNSHHHGRPMLDLMQISPTESHHHQQPQADLSYADLQGLSIFNRQNMI</sequence>
<evidence type="ECO:0000256" key="5">
    <source>
        <dbReference type="ARBA" id="ARBA00023163"/>
    </source>
</evidence>
<feature type="region of interest" description="Disordered" evidence="8">
    <location>
        <begin position="351"/>
        <end position="372"/>
    </location>
</feature>
<dbReference type="PANTHER" id="PTHR31251:SF226">
    <property type="entry name" value="SQUAMOSA PROMOTER-BINDING-LIKE PROTEIN 6"/>
    <property type="match status" value="1"/>
</dbReference>
<evidence type="ECO:0000256" key="2">
    <source>
        <dbReference type="ARBA" id="ARBA00022723"/>
    </source>
</evidence>
<dbReference type="PROSITE" id="PS51141">
    <property type="entry name" value="ZF_SBP"/>
    <property type="match status" value="1"/>
</dbReference>
<name>A0A9D4V9Q0_ADICA</name>
<keyword evidence="2" id="KW-0479">Metal-binding</keyword>
<dbReference type="EMBL" id="JABFUD020000003">
    <property type="protein sequence ID" value="KAI5082228.1"/>
    <property type="molecule type" value="Genomic_DNA"/>
</dbReference>
<dbReference type="PANTHER" id="PTHR31251">
    <property type="entry name" value="SQUAMOSA PROMOTER-BINDING-LIKE PROTEIN 4"/>
    <property type="match status" value="1"/>
</dbReference>
<evidence type="ECO:0000256" key="1">
    <source>
        <dbReference type="ARBA" id="ARBA00004123"/>
    </source>
</evidence>
<evidence type="ECO:0000256" key="4">
    <source>
        <dbReference type="ARBA" id="ARBA00022833"/>
    </source>
</evidence>
<evidence type="ECO:0000256" key="8">
    <source>
        <dbReference type="SAM" id="MobiDB-lite"/>
    </source>
</evidence>
<keyword evidence="4" id="KW-0862">Zinc</keyword>
<keyword evidence="5" id="KW-0804">Transcription</keyword>
<dbReference type="InterPro" id="IPR004333">
    <property type="entry name" value="SBP_dom"/>
</dbReference>
<dbReference type="InterPro" id="IPR044817">
    <property type="entry name" value="SBP-like"/>
</dbReference>
<comment type="subcellular location">
    <subcellularLocation>
        <location evidence="1">Nucleus</location>
    </subcellularLocation>
</comment>
<dbReference type="GO" id="GO:0005634">
    <property type="term" value="C:nucleus"/>
    <property type="evidence" value="ECO:0007669"/>
    <property type="project" value="UniProtKB-SubCell"/>
</dbReference>
<proteinExistence type="predicted"/>
<dbReference type="Gene3D" id="4.10.1100.10">
    <property type="entry name" value="Transcription factor, SBP-box domain"/>
    <property type="match status" value="1"/>
</dbReference>
<accession>A0A9D4V9Q0</accession>
<evidence type="ECO:0000313" key="11">
    <source>
        <dbReference type="Proteomes" id="UP000886520"/>
    </source>
</evidence>
<dbReference type="GO" id="GO:0003677">
    <property type="term" value="F:DNA binding"/>
    <property type="evidence" value="ECO:0007669"/>
    <property type="project" value="InterPro"/>
</dbReference>
<feature type="compositionally biased region" description="Low complexity" evidence="8">
    <location>
        <begin position="357"/>
        <end position="372"/>
    </location>
</feature>
<evidence type="ECO:0000259" key="9">
    <source>
        <dbReference type="PROSITE" id="PS51141"/>
    </source>
</evidence>
<feature type="domain" description="SBP-type" evidence="9">
    <location>
        <begin position="418"/>
        <end position="495"/>
    </location>
</feature>
<dbReference type="SUPFAM" id="SSF103612">
    <property type="entry name" value="SBT domain"/>
    <property type="match status" value="1"/>
</dbReference>
<comment type="caution">
    <text evidence="10">The sequence shown here is derived from an EMBL/GenBank/DDBJ whole genome shotgun (WGS) entry which is preliminary data.</text>
</comment>
<keyword evidence="3 7" id="KW-0863">Zinc-finger</keyword>
<dbReference type="FunFam" id="4.10.1100.10:FF:000001">
    <property type="entry name" value="Squamosa promoter-binding-like protein 14"/>
    <property type="match status" value="1"/>
</dbReference>
<reference evidence="10" key="1">
    <citation type="submission" date="2021-01" db="EMBL/GenBank/DDBJ databases">
        <title>Adiantum capillus-veneris genome.</title>
        <authorList>
            <person name="Fang Y."/>
            <person name="Liao Q."/>
        </authorList>
    </citation>
    <scope>NUCLEOTIDE SEQUENCE</scope>
    <source>
        <strain evidence="10">H3</strain>
        <tissue evidence="10">Leaf</tissue>
    </source>
</reference>
<dbReference type="Pfam" id="PF03110">
    <property type="entry name" value="SBP"/>
    <property type="match status" value="1"/>
</dbReference>
<organism evidence="10 11">
    <name type="scientific">Adiantum capillus-veneris</name>
    <name type="common">Maidenhair fern</name>
    <dbReference type="NCBI Taxonomy" id="13818"/>
    <lineage>
        <taxon>Eukaryota</taxon>
        <taxon>Viridiplantae</taxon>
        <taxon>Streptophyta</taxon>
        <taxon>Embryophyta</taxon>
        <taxon>Tracheophyta</taxon>
        <taxon>Polypodiopsida</taxon>
        <taxon>Polypodiidae</taxon>
        <taxon>Polypodiales</taxon>
        <taxon>Pteridineae</taxon>
        <taxon>Pteridaceae</taxon>
        <taxon>Vittarioideae</taxon>
        <taxon>Adiantum</taxon>
    </lineage>
</organism>
<keyword evidence="11" id="KW-1185">Reference proteome</keyword>
<evidence type="ECO:0000256" key="7">
    <source>
        <dbReference type="PROSITE-ProRule" id="PRU00470"/>
    </source>
</evidence>
<protein>
    <recommendedName>
        <fullName evidence="9">SBP-type domain-containing protein</fullName>
    </recommendedName>
</protein>
<evidence type="ECO:0000313" key="10">
    <source>
        <dbReference type="EMBL" id="KAI5082228.1"/>
    </source>
</evidence>
<evidence type="ECO:0000256" key="6">
    <source>
        <dbReference type="ARBA" id="ARBA00023242"/>
    </source>
</evidence>
<evidence type="ECO:0000256" key="3">
    <source>
        <dbReference type="ARBA" id="ARBA00022771"/>
    </source>
</evidence>
<dbReference type="AlphaFoldDB" id="A0A9D4V9Q0"/>
<dbReference type="Proteomes" id="UP000886520">
    <property type="component" value="Chromosome 2"/>
</dbReference>
<keyword evidence="6" id="KW-0539">Nucleus</keyword>
<gene>
    <name evidence="10" type="ORF">GOP47_0001971</name>
</gene>
<dbReference type="OrthoDB" id="514967at2759"/>